<dbReference type="GO" id="GO:0042803">
    <property type="term" value="F:protein homodimerization activity"/>
    <property type="evidence" value="ECO:0007669"/>
    <property type="project" value="InterPro"/>
</dbReference>
<evidence type="ECO:0000256" key="1">
    <source>
        <dbReference type="ARBA" id="ARBA00009054"/>
    </source>
</evidence>
<evidence type="ECO:0000256" key="6">
    <source>
        <dbReference type="SAM" id="MobiDB-lite"/>
    </source>
</evidence>
<name>A0A1G2TH81_9BACT</name>
<organism evidence="7 8">
    <name type="scientific">Candidatus Zambryskibacteria bacterium RIFCSPHIGHO2_02_FULL_43_37</name>
    <dbReference type="NCBI Taxonomy" id="1802749"/>
    <lineage>
        <taxon>Bacteria</taxon>
        <taxon>Candidatus Zambryskiibacteriota</taxon>
    </lineage>
</organism>
<accession>A0A1G2TH81</accession>
<dbReference type="HAMAP" id="MF_01151">
    <property type="entry name" value="GrpE"/>
    <property type="match status" value="1"/>
</dbReference>
<dbReference type="Gene3D" id="2.30.22.10">
    <property type="entry name" value="Head domain of nucleotide exchange factor GrpE"/>
    <property type="match status" value="1"/>
</dbReference>
<dbReference type="GO" id="GO:0051082">
    <property type="term" value="F:unfolded protein binding"/>
    <property type="evidence" value="ECO:0007669"/>
    <property type="project" value="TreeGrafter"/>
</dbReference>
<keyword evidence="2 3" id="KW-0143">Chaperone</keyword>
<dbReference type="GO" id="GO:0000774">
    <property type="term" value="F:adenyl-nucleotide exchange factor activity"/>
    <property type="evidence" value="ECO:0007669"/>
    <property type="project" value="InterPro"/>
</dbReference>
<dbReference type="CDD" id="cd00446">
    <property type="entry name" value="GrpE"/>
    <property type="match status" value="1"/>
</dbReference>
<evidence type="ECO:0000256" key="2">
    <source>
        <dbReference type="ARBA" id="ARBA00023186"/>
    </source>
</evidence>
<dbReference type="InterPro" id="IPR013805">
    <property type="entry name" value="GrpE_CC"/>
</dbReference>
<comment type="caution">
    <text evidence="7">The sequence shown here is derived from an EMBL/GenBank/DDBJ whole genome shotgun (WGS) entry which is preliminary data.</text>
</comment>
<dbReference type="GO" id="GO:0005737">
    <property type="term" value="C:cytoplasm"/>
    <property type="evidence" value="ECO:0007669"/>
    <property type="project" value="UniProtKB-SubCell"/>
</dbReference>
<dbReference type="Proteomes" id="UP000177279">
    <property type="component" value="Unassembled WGS sequence"/>
</dbReference>
<dbReference type="InterPro" id="IPR000740">
    <property type="entry name" value="GrpE"/>
</dbReference>
<dbReference type="Gene3D" id="3.90.20.20">
    <property type="match status" value="1"/>
</dbReference>
<evidence type="ECO:0000256" key="5">
    <source>
        <dbReference type="SAM" id="Coils"/>
    </source>
</evidence>
<dbReference type="InterPro" id="IPR009012">
    <property type="entry name" value="GrpE_head"/>
</dbReference>
<evidence type="ECO:0000313" key="7">
    <source>
        <dbReference type="EMBL" id="OHA96552.1"/>
    </source>
</evidence>
<dbReference type="EMBL" id="MHVS01000005">
    <property type="protein sequence ID" value="OHA96552.1"/>
    <property type="molecule type" value="Genomic_DNA"/>
</dbReference>
<evidence type="ECO:0000256" key="3">
    <source>
        <dbReference type="HAMAP-Rule" id="MF_01151"/>
    </source>
</evidence>
<gene>
    <name evidence="3" type="primary">grpE</name>
    <name evidence="7" type="ORF">A3D49_01615</name>
</gene>
<evidence type="ECO:0000256" key="4">
    <source>
        <dbReference type="RuleBase" id="RU004478"/>
    </source>
</evidence>
<comment type="function">
    <text evidence="3">Participates actively in the response to hyperosmotic and heat shock by preventing the aggregation of stress-denatured proteins, in association with DnaK and GrpE. It is the nucleotide exchange factor for DnaK and may function as a thermosensor. Unfolded proteins bind initially to DnaJ; upon interaction with the DnaJ-bound protein, DnaK hydrolyzes its bound ATP, resulting in the formation of a stable complex. GrpE releases ADP from DnaK; ATP binding to DnaK triggers the release of the substrate protein, thus completing the reaction cycle. Several rounds of ATP-dependent interactions between DnaJ, DnaK and GrpE are required for fully efficient folding.</text>
</comment>
<sequence>MDEQEQDIELDKEGVDDSVLAEEHAGDMVKKLKEKLKECEAKAKEYLDSWQRAQADFVNMRKRDEDAKVEFLKFANADLVYQLIPVLDSFELSLPHGNKELEAIYRQLLSTLKTNGLEESNPVGEKFDPRLHESAGTIPTGNKEDDHKILEVVLKGYILSGKIIRPAKVKIGEFKN</sequence>
<reference evidence="7 8" key="1">
    <citation type="journal article" date="2016" name="Nat. Commun.">
        <title>Thousands of microbial genomes shed light on interconnected biogeochemical processes in an aquifer system.</title>
        <authorList>
            <person name="Anantharaman K."/>
            <person name="Brown C.T."/>
            <person name="Hug L.A."/>
            <person name="Sharon I."/>
            <person name="Castelle C.J."/>
            <person name="Probst A.J."/>
            <person name="Thomas B.C."/>
            <person name="Singh A."/>
            <person name="Wilkins M.J."/>
            <person name="Karaoz U."/>
            <person name="Brodie E.L."/>
            <person name="Williams K.H."/>
            <person name="Hubbard S.S."/>
            <person name="Banfield J.F."/>
        </authorList>
    </citation>
    <scope>NUCLEOTIDE SEQUENCE [LARGE SCALE GENOMIC DNA]</scope>
</reference>
<feature type="region of interest" description="Disordered" evidence="6">
    <location>
        <begin position="120"/>
        <end position="142"/>
    </location>
</feature>
<feature type="coiled-coil region" evidence="5">
    <location>
        <begin position="22"/>
        <end position="49"/>
    </location>
</feature>
<dbReference type="PANTHER" id="PTHR21237:SF23">
    <property type="entry name" value="GRPE PROTEIN HOMOLOG, MITOCHONDRIAL"/>
    <property type="match status" value="1"/>
</dbReference>
<dbReference type="SUPFAM" id="SSF51064">
    <property type="entry name" value="Head domain of nucleotide exchange factor GrpE"/>
    <property type="match status" value="1"/>
</dbReference>
<keyword evidence="5" id="KW-0175">Coiled coil</keyword>
<dbReference type="AlphaFoldDB" id="A0A1G2TH81"/>
<evidence type="ECO:0000313" key="8">
    <source>
        <dbReference type="Proteomes" id="UP000177279"/>
    </source>
</evidence>
<comment type="subunit">
    <text evidence="3">Homodimer.</text>
</comment>
<protein>
    <recommendedName>
        <fullName evidence="3">Protein GrpE</fullName>
    </recommendedName>
    <alternativeName>
        <fullName evidence="3">HSP-70 cofactor</fullName>
    </alternativeName>
</protein>
<dbReference type="Pfam" id="PF01025">
    <property type="entry name" value="GrpE"/>
    <property type="match status" value="1"/>
</dbReference>
<dbReference type="PANTHER" id="PTHR21237">
    <property type="entry name" value="GRPE PROTEIN"/>
    <property type="match status" value="1"/>
</dbReference>
<keyword evidence="3" id="KW-0346">Stress response</keyword>
<dbReference type="PRINTS" id="PR00773">
    <property type="entry name" value="GRPEPROTEIN"/>
</dbReference>
<comment type="similarity">
    <text evidence="1 3 4">Belongs to the GrpE family.</text>
</comment>
<keyword evidence="3" id="KW-0963">Cytoplasm</keyword>
<dbReference type="GO" id="GO:0006457">
    <property type="term" value="P:protein folding"/>
    <property type="evidence" value="ECO:0007669"/>
    <property type="project" value="InterPro"/>
</dbReference>
<proteinExistence type="inferred from homology"/>
<dbReference type="GO" id="GO:0051087">
    <property type="term" value="F:protein-folding chaperone binding"/>
    <property type="evidence" value="ECO:0007669"/>
    <property type="project" value="InterPro"/>
</dbReference>
<dbReference type="SUPFAM" id="SSF58014">
    <property type="entry name" value="Coiled-coil domain of nucleotide exchange factor GrpE"/>
    <property type="match status" value="1"/>
</dbReference>
<comment type="subcellular location">
    <subcellularLocation>
        <location evidence="3">Cytoplasm</location>
    </subcellularLocation>
</comment>